<dbReference type="Proteomes" id="UP001219037">
    <property type="component" value="Chromosome"/>
</dbReference>
<feature type="compositionally biased region" description="Gly residues" evidence="1">
    <location>
        <begin position="435"/>
        <end position="453"/>
    </location>
</feature>
<feature type="compositionally biased region" description="Low complexity" evidence="1">
    <location>
        <begin position="503"/>
        <end position="531"/>
    </location>
</feature>
<feature type="region of interest" description="Disordered" evidence="1">
    <location>
        <begin position="374"/>
        <end position="565"/>
    </location>
</feature>
<name>A0ABY8H6P1_9MICC</name>
<gene>
    <name evidence="2" type="ORF">P8192_01335</name>
</gene>
<feature type="compositionally biased region" description="Low complexity" evidence="1">
    <location>
        <begin position="409"/>
        <end position="434"/>
    </location>
</feature>
<evidence type="ECO:0000313" key="2">
    <source>
        <dbReference type="EMBL" id="WFP16800.1"/>
    </source>
</evidence>
<feature type="compositionally biased region" description="Low complexity" evidence="1">
    <location>
        <begin position="484"/>
        <end position="494"/>
    </location>
</feature>
<feature type="compositionally biased region" description="Acidic residues" evidence="1">
    <location>
        <begin position="262"/>
        <end position="273"/>
    </location>
</feature>
<accession>A0ABY8H6P1</accession>
<reference evidence="2 3" key="1">
    <citation type="submission" date="2023-04" db="EMBL/GenBank/DDBJ databases">
        <title>Funneling lignin-derived compounds into biodiesel using alkali-halophilic Citricoccus sp. P2.</title>
        <authorList>
            <person name="Luo C.-B."/>
        </authorList>
    </citation>
    <scope>NUCLEOTIDE SEQUENCE [LARGE SCALE GENOMIC DNA]</scope>
    <source>
        <strain evidence="2 3">P2</strain>
    </source>
</reference>
<feature type="compositionally biased region" description="Pro residues" evidence="1">
    <location>
        <begin position="201"/>
        <end position="261"/>
    </location>
</feature>
<dbReference type="RefSeq" id="WP_278157894.1">
    <property type="nucleotide sequence ID" value="NZ_CP121252.1"/>
</dbReference>
<feature type="compositionally biased region" description="Low complexity" evidence="1">
    <location>
        <begin position="374"/>
        <end position="392"/>
    </location>
</feature>
<evidence type="ECO:0000256" key="1">
    <source>
        <dbReference type="SAM" id="MobiDB-lite"/>
    </source>
</evidence>
<feature type="compositionally biased region" description="Low complexity" evidence="1">
    <location>
        <begin position="454"/>
        <end position="468"/>
    </location>
</feature>
<feature type="compositionally biased region" description="Polar residues" evidence="1">
    <location>
        <begin position="469"/>
        <end position="480"/>
    </location>
</feature>
<feature type="compositionally biased region" description="Low complexity" evidence="1">
    <location>
        <begin position="183"/>
        <end position="195"/>
    </location>
</feature>
<feature type="region of interest" description="Disordered" evidence="1">
    <location>
        <begin position="154"/>
        <end position="291"/>
    </location>
</feature>
<keyword evidence="3" id="KW-1185">Reference proteome</keyword>
<sequence>MGRFADRLAMIAQSQVNLFDMDSTLSRNVASELEQAREQLAEIREMDLFGGQLDPAIRAKIGEYTRYIDSLSTAVEQSSGANDDARNAVVTAQQAHAGLPAVELTPWERFYTTAGEVIVGGVLMPGPKFGEALLARREQEREQQALEALRALQSSVDASAERSGSFDIPELEDLPDYHHEFEPNPTTTGTTSPPGTGTPPGVNPPPPGVNDPTNPEPPTYDPPVVDPPVTPDPPTFEPPEPPTFDPPVTPDPPTFEPPVEPDFPELDDPDYEVPSDNNDLPPTKDWPLTVDRPGVSQDGITRGGYQLPVNPNDAVPPRDPAVHSWLQEQQRAGMGGLGLLSGAAIAGGIGGALATRPGLSQLGAGGIGGRPGMAGMPGATAAPANGRSATGGAARGTGTTGARPGAGGMAARPGMAGMPGATAAPANGRSATGGAARGTGTTGARPGAGGMGARPGMAGMPGATAAPANSAQTKNSAKNGNGTGRAAAGRTPGATGFGGRPGMAGMPGSAAPASGSQTKNGTNATNKNGGKSATSGRPGSGRGMVGAPLANATRAEKKKSARERTEYGKSGIVFFDHDESGVDQEVLKAGRPENTVIRVQDEDDRW</sequence>
<evidence type="ECO:0000313" key="3">
    <source>
        <dbReference type="Proteomes" id="UP001219037"/>
    </source>
</evidence>
<protein>
    <submittedName>
        <fullName evidence="2">Uncharacterized protein</fullName>
    </submittedName>
</protein>
<dbReference type="EMBL" id="CP121252">
    <property type="protein sequence ID" value="WFP16800.1"/>
    <property type="molecule type" value="Genomic_DNA"/>
</dbReference>
<proteinExistence type="predicted"/>
<feature type="compositionally biased region" description="Gly residues" evidence="1">
    <location>
        <begin position="393"/>
        <end position="408"/>
    </location>
</feature>
<organism evidence="2 3">
    <name type="scientific">Citricoccus muralis</name>
    <dbReference type="NCBI Taxonomy" id="169134"/>
    <lineage>
        <taxon>Bacteria</taxon>
        <taxon>Bacillati</taxon>
        <taxon>Actinomycetota</taxon>
        <taxon>Actinomycetes</taxon>
        <taxon>Micrococcales</taxon>
        <taxon>Micrococcaceae</taxon>
        <taxon>Citricoccus</taxon>
    </lineage>
</organism>